<evidence type="ECO:0000313" key="3">
    <source>
        <dbReference type="Proteomes" id="UP001500212"/>
    </source>
</evidence>
<evidence type="ECO:0008006" key="4">
    <source>
        <dbReference type="Google" id="ProtNLM"/>
    </source>
</evidence>
<feature type="region of interest" description="Disordered" evidence="1">
    <location>
        <begin position="1"/>
        <end position="26"/>
    </location>
</feature>
<accession>A0ABP8TLA0</accession>
<comment type="caution">
    <text evidence="2">The sequence shown here is derived from an EMBL/GenBank/DDBJ whole genome shotgun (WGS) entry which is preliminary data.</text>
</comment>
<reference evidence="3" key="1">
    <citation type="journal article" date="2019" name="Int. J. Syst. Evol. Microbiol.">
        <title>The Global Catalogue of Microorganisms (GCM) 10K type strain sequencing project: providing services to taxonomists for standard genome sequencing and annotation.</title>
        <authorList>
            <consortium name="The Broad Institute Genomics Platform"/>
            <consortium name="The Broad Institute Genome Sequencing Center for Infectious Disease"/>
            <person name="Wu L."/>
            <person name="Ma J."/>
        </authorList>
    </citation>
    <scope>NUCLEOTIDE SEQUENCE [LARGE SCALE GENOMIC DNA]</scope>
    <source>
        <strain evidence="3">JCM 17938</strain>
    </source>
</reference>
<dbReference type="EMBL" id="BAABHJ010000015">
    <property type="protein sequence ID" value="GAA4610735.1"/>
    <property type="molecule type" value="Genomic_DNA"/>
</dbReference>
<evidence type="ECO:0000313" key="2">
    <source>
        <dbReference type="EMBL" id="GAA4610735.1"/>
    </source>
</evidence>
<gene>
    <name evidence="2" type="ORF">GCM10023195_45100</name>
</gene>
<proteinExistence type="predicted"/>
<evidence type="ECO:0000256" key="1">
    <source>
        <dbReference type="SAM" id="MobiDB-lite"/>
    </source>
</evidence>
<protein>
    <recommendedName>
        <fullName evidence="4">F5/8 type C domain-containing protein</fullName>
    </recommendedName>
</protein>
<keyword evidence="3" id="KW-1185">Reference proteome</keyword>
<dbReference type="RefSeq" id="WP_345357658.1">
    <property type="nucleotide sequence ID" value="NZ_BAABHJ010000015.1"/>
</dbReference>
<sequence length="128" mass="14218">MAHPAYKGMGVDLENDDEEDSGRIRDYPVHVDVDGATWSDPIRTGTPCDAKAVRFIDLPTTGVPRWVKLEVDGARAAESVPAFHENHHEKSRSTRSAWAGLPHRPRRHPMNDVRRAPSAGGTDRSKGW</sequence>
<dbReference type="Gene3D" id="2.60.120.260">
    <property type="entry name" value="Galactose-binding domain-like"/>
    <property type="match status" value="1"/>
</dbReference>
<organism evidence="2 3">
    <name type="scientific">Actinoallomurus liliacearum</name>
    <dbReference type="NCBI Taxonomy" id="1080073"/>
    <lineage>
        <taxon>Bacteria</taxon>
        <taxon>Bacillati</taxon>
        <taxon>Actinomycetota</taxon>
        <taxon>Actinomycetes</taxon>
        <taxon>Streptosporangiales</taxon>
        <taxon>Thermomonosporaceae</taxon>
        <taxon>Actinoallomurus</taxon>
    </lineage>
</organism>
<dbReference type="Proteomes" id="UP001500212">
    <property type="component" value="Unassembled WGS sequence"/>
</dbReference>
<feature type="region of interest" description="Disordered" evidence="1">
    <location>
        <begin position="80"/>
        <end position="128"/>
    </location>
</feature>
<name>A0ABP8TLA0_9ACTN</name>